<organism evidence="2 3">
    <name type="scientific">Rubricella aquisinus</name>
    <dbReference type="NCBI Taxonomy" id="2028108"/>
    <lineage>
        <taxon>Bacteria</taxon>
        <taxon>Pseudomonadati</taxon>
        <taxon>Pseudomonadota</taxon>
        <taxon>Alphaproteobacteria</taxon>
        <taxon>Rhodobacterales</taxon>
        <taxon>Paracoccaceae</taxon>
        <taxon>Rubricella</taxon>
    </lineage>
</organism>
<dbReference type="AlphaFoldDB" id="A0A840WUK3"/>
<comment type="caution">
    <text evidence="2">The sequence shown here is derived from an EMBL/GenBank/DDBJ whole genome shotgun (WGS) entry which is preliminary data.</text>
</comment>
<keyword evidence="3" id="KW-1185">Reference proteome</keyword>
<protein>
    <recommendedName>
        <fullName evidence="1">TfoX N-terminal domain-containing protein</fullName>
    </recommendedName>
</protein>
<dbReference type="InterPro" id="IPR007076">
    <property type="entry name" value="TfoX_N"/>
</dbReference>
<dbReference type="Gene3D" id="3.30.1460.30">
    <property type="entry name" value="YgaC/TfoX-N like chaperone"/>
    <property type="match status" value="1"/>
</dbReference>
<accession>A0A840WUK3</accession>
<dbReference type="EMBL" id="JACIJS010000002">
    <property type="protein sequence ID" value="MBB5514890.1"/>
    <property type="molecule type" value="Genomic_DNA"/>
</dbReference>
<reference evidence="2 3" key="1">
    <citation type="submission" date="2020-08" db="EMBL/GenBank/DDBJ databases">
        <title>Genomic Encyclopedia of Type Strains, Phase IV (KMG-IV): sequencing the most valuable type-strain genomes for metagenomic binning, comparative biology and taxonomic classification.</title>
        <authorList>
            <person name="Goeker M."/>
        </authorList>
    </citation>
    <scope>NUCLEOTIDE SEQUENCE [LARGE SCALE GENOMIC DNA]</scope>
    <source>
        <strain evidence="2 3">DSM 103377</strain>
    </source>
</reference>
<sequence length="110" mass="11808">MAYNEQEAAILRAAIGPRDWLRETRMFGGLCFLDRGNMMVVLRDTGGAFFRVGPEAEARALALPGGEVMVMRGKAMRGFVTFGPELLTNEAQLATLIGMAAAFTAGLPAK</sequence>
<dbReference type="Proteomes" id="UP000553766">
    <property type="component" value="Unassembled WGS sequence"/>
</dbReference>
<gene>
    <name evidence="2" type="ORF">FHS89_000896</name>
</gene>
<name>A0A840WUK3_9RHOB</name>
<dbReference type="SUPFAM" id="SSF159894">
    <property type="entry name" value="YgaC/TfoX-N like"/>
    <property type="match status" value="1"/>
</dbReference>
<feature type="domain" description="TfoX N-terminal" evidence="1">
    <location>
        <begin position="21"/>
        <end position="102"/>
    </location>
</feature>
<evidence type="ECO:0000313" key="3">
    <source>
        <dbReference type="Proteomes" id="UP000553766"/>
    </source>
</evidence>
<proteinExistence type="predicted"/>
<dbReference type="RefSeq" id="WP_184008933.1">
    <property type="nucleotide sequence ID" value="NZ_JACIJS010000002.1"/>
</dbReference>
<evidence type="ECO:0000313" key="2">
    <source>
        <dbReference type="EMBL" id="MBB5514890.1"/>
    </source>
</evidence>
<evidence type="ECO:0000259" key="1">
    <source>
        <dbReference type="Pfam" id="PF04993"/>
    </source>
</evidence>
<dbReference type="Pfam" id="PF04993">
    <property type="entry name" value="TfoX_N"/>
    <property type="match status" value="1"/>
</dbReference>